<dbReference type="PANTHER" id="PTHR47165:SF4">
    <property type="entry name" value="OS03G0429900 PROTEIN"/>
    <property type="match status" value="1"/>
</dbReference>
<dbReference type="SUPFAM" id="SSF50249">
    <property type="entry name" value="Nucleic acid-binding proteins"/>
    <property type="match status" value="1"/>
</dbReference>
<keyword evidence="2" id="KW-1185">Reference proteome</keyword>
<proteinExistence type="predicted"/>
<gene>
    <name evidence="3 4" type="primary">LOC108807093</name>
</gene>
<protein>
    <submittedName>
        <fullName evidence="3 4">Uncharacterized protein LOC108807093 isoform X1</fullName>
    </submittedName>
</protein>
<dbReference type="InterPro" id="IPR012340">
    <property type="entry name" value="NA-bd_OB-fold"/>
</dbReference>
<dbReference type="KEGG" id="rsz:108807093"/>
<dbReference type="CDD" id="cd04480">
    <property type="entry name" value="RPA1_DBD_A_like"/>
    <property type="match status" value="1"/>
</dbReference>
<sequence>MANSYTVLANLRAGRCSNTAEVRLLRFWDAKNIKGGKLISLEMLLIDEESTLVQGTVPAALSLTFRERLSEGSIYTLSGFDVTRSSPKYRLSDGPIAIRFNEGTAFEKLPTTTKVLPTEHFRFQPYDHILELANTGKQLPDVMGELRAIRSTITDSLPGPPRVMLTLRMEGDVNVVVSVFDSLAFAFHSKLDGYGRKPRIVLVTGINPKIFSGKLYLNGTSATRVFFDCEIAVGKIAFERQDFKLVI</sequence>
<dbReference type="OrthoDB" id="1931061at2759"/>
<name>A0A9W3C0D4_RAPSA</name>
<reference evidence="3 4" key="2">
    <citation type="submission" date="2025-04" db="UniProtKB">
        <authorList>
            <consortium name="RefSeq"/>
        </authorList>
    </citation>
    <scope>IDENTIFICATION</scope>
    <source>
        <tissue evidence="3 4">Leaf</tissue>
    </source>
</reference>
<organism evidence="2 3">
    <name type="scientific">Raphanus sativus</name>
    <name type="common">Radish</name>
    <name type="synonym">Raphanus raphanistrum var. sativus</name>
    <dbReference type="NCBI Taxonomy" id="3726"/>
    <lineage>
        <taxon>Eukaryota</taxon>
        <taxon>Viridiplantae</taxon>
        <taxon>Streptophyta</taxon>
        <taxon>Embryophyta</taxon>
        <taxon>Tracheophyta</taxon>
        <taxon>Spermatophyta</taxon>
        <taxon>Magnoliopsida</taxon>
        <taxon>eudicotyledons</taxon>
        <taxon>Gunneridae</taxon>
        <taxon>Pentapetalae</taxon>
        <taxon>rosids</taxon>
        <taxon>malvids</taxon>
        <taxon>Brassicales</taxon>
        <taxon>Brassicaceae</taxon>
        <taxon>Brassiceae</taxon>
        <taxon>Raphanus</taxon>
    </lineage>
</organism>
<dbReference type="AlphaFoldDB" id="A0A9W3C0D4"/>
<dbReference type="Pfam" id="PF02721">
    <property type="entry name" value="DUF223"/>
    <property type="match status" value="1"/>
</dbReference>
<dbReference type="PANTHER" id="PTHR47165">
    <property type="entry name" value="OS03G0429900 PROTEIN"/>
    <property type="match status" value="1"/>
</dbReference>
<reference evidence="2" key="1">
    <citation type="journal article" date="2019" name="Database">
        <title>The radish genome database (RadishGD): an integrated information resource for radish genomics.</title>
        <authorList>
            <person name="Yu H.J."/>
            <person name="Baek S."/>
            <person name="Lee Y.J."/>
            <person name="Cho A."/>
            <person name="Mun J.H."/>
        </authorList>
    </citation>
    <scope>NUCLEOTIDE SEQUENCE [LARGE SCALE GENOMIC DNA]</scope>
    <source>
        <strain evidence="2">cv. WK10039</strain>
    </source>
</reference>
<dbReference type="InterPro" id="IPR003871">
    <property type="entry name" value="RFA1B/D_OB_1st"/>
</dbReference>
<dbReference type="Gene3D" id="2.40.50.140">
    <property type="entry name" value="Nucleic acid-binding proteins"/>
    <property type="match status" value="2"/>
</dbReference>
<evidence type="ECO:0000313" key="3">
    <source>
        <dbReference type="RefSeq" id="XP_056844974.1"/>
    </source>
</evidence>
<accession>A0A9W3C0D4</accession>
<dbReference type="RefSeq" id="XP_056844975.1">
    <property type="nucleotide sequence ID" value="XM_056988995.1"/>
</dbReference>
<dbReference type="Proteomes" id="UP000504610">
    <property type="component" value="Chromosome 6"/>
</dbReference>
<dbReference type="RefSeq" id="XP_056844974.1">
    <property type="nucleotide sequence ID" value="XM_056988994.1"/>
</dbReference>
<evidence type="ECO:0000313" key="2">
    <source>
        <dbReference type="Proteomes" id="UP000504610"/>
    </source>
</evidence>
<evidence type="ECO:0000313" key="4">
    <source>
        <dbReference type="RefSeq" id="XP_056844975.1"/>
    </source>
</evidence>
<feature type="domain" description="Replication protein A 70 kDa DNA-binding subunit B/D first OB fold" evidence="1">
    <location>
        <begin position="5"/>
        <end position="107"/>
    </location>
</feature>
<dbReference type="GeneID" id="108807093"/>
<evidence type="ECO:0000259" key="1">
    <source>
        <dbReference type="Pfam" id="PF02721"/>
    </source>
</evidence>